<dbReference type="Proteomes" id="UP000557566">
    <property type="component" value="Unassembled WGS sequence"/>
</dbReference>
<protein>
    <recommendedName>
        <fullName evidence="4">LysM domain-containing protein</fullName>
    </recommendedName>
</protein>
<feature type="domain" description="LysM" evidence="4">
    <location>
        <begin position="150"/>
        <end position="194"/>
    </location>
</feature>
<keyword evidence="3" id="KW-1133">Transmembrane helix</keyword>
<proteinExistence type="inferred from homology"/>
<evidence type="ECO:0000313" key="5">
    <source>
        <dbReference type="EMBL" id="KAF4507368.1"/>
    </source>
</evidence>
<gene>
    <name evidence="5" type="ORF">G6O67_006010</name>
</gene>
<keyword evidence="3" id="KW-0812">Transmembrane</keyword>
<evidence type="ECO:0000313" key="6">
    <source>
        <dbReference type="Proteomes" id="UP000557566"/>
    </source>
</evidence>
<dbReference type="PROSITE" id="PS51782">
    <property type="entry name" value="LYSM"/>
    <property type="match status" value="1"/>
</dbReference>
<evidence type="ECO:0000256" key="1">
    <source>
        <dbReference type="ARBA" id="ARBA00044955"/>
    </source>
</evidence>
<dbReference type="SUPFAM" id="SSF54106">
    <property type="entry name" value="LysM domain"/>
    <property type="match status" value="1"/>
</dbReference>
<dbReference type="InterPro" id="IPR018392">
    <property type="entry name" value="LysM"/>
</dbReference>
<dbReference type="Pfam" id="PF01476">
    <property type="entry name" value="LysM"/>
    <property type="match status" value="1"/>
</dbReference>
<comment type="similarity">
    <text evidence="1">Belongs to the secreted LysM effector family.</text>
</comment>
<dbReference type="OrthoDB" id="2107166at2759"/>
<dbReference type="InterPro" id="IPR036779">
    <property type="entry name" value="LysM_dom_sf"/>
</dbReference>
<keyword evidence="3" id="KW-0472">Membrane</keyword>
<organism evidence="5 6">
    <name type="scientific">Ophiocordyceps sinensis</name>
    <dbReference type="NCBI Taxonomy" id="72228"/>
    <lineage>
        <taxon>Eukaryota</taxon>
        <taxon>Fungi</taxon>
        <taxon>Dikarya</taxon>
        <taxon>Ascomycota</taxon>
        <taxon>Pezizomycotina</taxon>
        <taxon>Sordariomycetes</taxon>
        <taxon>Hypocreomycetidae</taxon>
        <taxon>Hypocreales</taxon>
        <taxon>Ophiocordycipitaceae</taxon>
        <taxon>Ophiocordyceps</taxon>
    </lineage>
</organism>
<dbReference type="EMBL" id="JAAVMX010000006">
    <property type="protein sequence ID" value="KAF4507368.1"/>
    <property type="molecule type" value="Genomic_DNA"/>
</dbReference>
<dbReference type="Gene3D" id="3.10.350.10">
    <property type="entry name" value="LysM domain"/>
    <property type="match status" value="1"/>
</dbReference>
<accession>A0A8H4PN76</accession>
<evidence type="ECO:0000256" key="2">
    <source>
        <dbReference type="SAM" id="MobiDB-lite"/>
    </source>
</evidence>
<evidence type="ECO:0000259" key="4">
    <source>
        <dbReference type="PROSITE" id="PS51782"/>
    </source>
</evidence>
<name>A0A8H4PN76_9HYPO</name>
<comment type="caution">
    <text evidence="5">The sequence shown here is derived from an EMBL/GenBank/DDBJ whole genome shotgun (WGS) entry which is preliminary data.</text>
</comment>
<dbReference type="AlphaFoldDB" id="A0A8H4PN76"/>
<evidence type="ECO:0000256" key="3">
    <source>
        <dbReference type="SAM" id="Phobius"/>
    </source>
</evidence>
<reference evidence="5 6" key="1">
    <citation type="journal article" date="2020" name="Genome Biol. Evol.">
        <title>A new high-quality draft genome assembly of the Chinese cordyceps Ophiocordyceps sinensis.</title>
        <authorList>
            <person name="Shu R."/>
            <person name="Zhang J."/>
            <person name="Meng Q."/>
            <person name="Zhang H."/>
            <person name="Zhou G."/>
            <person name="Li M."/>
            <person name="Wu P."/>
            <person name="Zhao Y."/>
            <person name="Chen C."/>
            <person name="Qin Q."/>
        </authorList>
    </citation>
    <scope>NUCLEOTIDE SEQUENCE [LARGE SCALE GENOMIC DNA]</scope>
    <source>
        <strain evidence="5 6">IOZ07</strain>
    </source>
</reference>
<feature type="compositionally biased region" description="Acidic residues" evidence="2">
    <location>
        <begin position="71"/>
        <end position="82"/>
    </location>
</feature>
<dbReference type="CDD" id="cd00118">
    <property type="entry name" value="LysM"/>
    <property type="match status" value="1"/>
</dbReference>
<sequence length="196" mass="21359">MPSRHSHLDSDDERLPDGMARVGYDADTHVYTFRDAADGSCWEGAPGCQYGRLTRVSGPSPPPPPRRSGYDDDDDFDLEDPFLPDSDSAAKEPPHISWRHDLMPLLNFGLLVGVSLLLLFWYLHHAAAVAERQQDEPGVPAVPVCAAGDAAVPIHDGDTCWAMAEARGMALRDLLSRNAAIDCDRLVVGSQICLPE</sequence>
<feature type="region of interest" description="Disordered" evidence="2">
    <location>
        <begin position="53"/>
        <end position="90"/>
    </location>
</feature>
<keyword evidence="6" id="KW-1185">Reference proteome</keyword>
<feature type="transmembrane region" description="Helical" evidence="3">
    <location>
        <begin position="105"/>
        <end position="123"/>
    </location>
</feature>